<dbReference type="SUPFAM" id="SSF55729">
    <property type="entry name" value="Acyl-CoA N-acyltransferases (Nat)"/>
    <property type="match status" value="1"/>
</dbReference>
<dbReference type="InterPro" id="IPR000182">
    <property type="entry name" value="GNAT_dom"/>
</dbReference>
<dbReference type="EMBL" id="MU839830">
    <property type="protein sequence ID" value="KAK1757518.1"/>
    <property type="molecule type" value="Genomic_DNA"/>
</dbReference>
<dbReference type="InterPro" id="IPR016181">
    <property type="entry name" value="Acyl_CoA_acyltransferase"/>
</dbReference>
<evidence type="ECO:0000313" key="4">
    <source>
        <dbReference type="EMBL" id="KAK1757518.1"/>
    </source>
</evidence>
<accession>A0AAJ0BHZ1</accession>
<dbReference type="AlphaFoldDB" id="A0AAJ0BHZ1"/>
<dbReference type="Proteomes" id="UP001239445">
    <property type="component" value="Unassembled WGS sequence"/>
</dbReference>
<dbReference type="InterPro" id="IPR036390">
    <property type="entry name" value="WH_DNA-bd_sf"/>
</dbReference>
<dbReference type="PANTHER" id="PTHR13947:SF37">
    <property type="entry name" value="LD18367P"/>
    <property type="match status" value="1"/>
</dbReference>
<dbReference type="InterPro" id="IPR036388">
    <property type="entry name" value="WH-like_DNA-bd_sf"/>
</dbReference>
<comment type="caution">
    <text evidence="4">The sequence shown here is derived from an EMBL/GenBank/DDBJ whole genome shotgun (WGS) entry which is preliminary data.</text>
</comment>
<protein>
    <recommendedName>
        <fullName evidence="3">N-acetyltransferase domain-containing protein</fullName>
    </recommendedName>
</protein>
<evidence type="ECO:0000313" key="5">
    <source>
        <dbReference type="Proteomes" id="UP001239445"/>
    </source>
</evidence>
<reference evidence="4" key="1">
    <citation type="submission" date="2023-06" db="EMBL/GenBank/DDBJ databases">
        <title>Genome-scale phylogeny and comparative genomics of the fungal order Sordariales.</title>
        <authorList>
            <consortium name="Lawrence Berkeley National Laboratory"/>
            <person name="Hensen N."/>
            <person name="Bonometti L."/>
            <person name="Westerberg I."/>
            <person name="Brannstrom I.O."/>
            <person name="Guillou S."/>
            <person name="Cros-Aarteil S."/>
            <person name="Calhoun S."/>
            <person name="Haridas S."/>
            <person name="Kuo A."/>
            <person name="Mondo S."/>
            <person name="Pangilinan J."/>
            <person name="Riley R."/>
            <person name="Labutti K."/>
            <person name="Andreopoulos B."/>
            <person name="Lipzen A."/>
            <person name="Chen C."/>
            <person name="Yanf M."/>
            <person name="Daum C."/>
            <person name="Ng V."/>
            <person name="Clum A."/>
            <person name="Steindorff A."/>
            <person name="Ohm R."/>
            <person name="Martin F."/>
            <person name="Silar P."/>
            <person name="Natvig D."/>
            <person name="Lalanne C."/>
            <person name="Gautier V."/>
            <person name="Ament-Velasquez S.L."/>
            <person name="Kruys A."/>
            <person name="Hutchinson M.I."/>
            <person name="Powell A.J."/>
            <person name="Barry K."/>
            <person name="Miller A.N."/>
            <person name="Grigoriev I.V."/>
            <person name="Debuchy R."/>
            <person name="Gladieux P."/>
            <person name="Thoren M.H."/>
            <person name="Johannesson H."/>
        </authorList>
    </citation>
    <scope>NUCLEOTIDE SEQUENCE</scope>
    <source>
        <strain evidence="4">PSN4</strain>
    </source>
</reference>
<evidence type="ECO:0000259" key="3">
    <source>
        <dbReference type="PROSITE" id="PS51186"/>
    </source>
</evidence>
<dbReference type="PROSITE" id="PS51186">
    <property type="entry name" value="GNAT"/>
    <property type="match status" value="1"/>
</dbReference>
<sequence length="366" mass="40219">METGQRPTRDGGGLANDLIAPLRDASRKLVREWGFLRPTFAGSNLSPGAVHCLVEIGDNHVGRFSDLCNELKTSRKQLTHILSELAHDGSIVVDKPRDGEKEGMLPDPEATYRLTPAGALKLNEINAYAQNQVMKALATAQPDAAANITTAFRLYATALEQARLAEAVTTPGESRPATPELTTGPPAPSVTISRGYRPGLLGRTLEMHMNYYHKTVGWGREFETGLGSSLSNLISRLDRPVNEVWTAVQTTPAHGTSRAVEHIVGVVYIDGEIPGREGASRLRAFIIDESARGLGLGKKLMAEAMTFVRESGFLECRLSTMRTLLVARKLYEQAGFVIEREELEEAWGQQTSVMTYVWHRERQPDV</sequence>
<dbReference type="Gene3D" id="1.10.10.10">
    <property type="entry name" value="Winged helix-like DNA-binding domain superfamily/Winged helix DNA-binding domain"/>
    <property type="match status" value="1"/>
</dbReference>
<keyword evidence="5" id="KW-1185">Reference proteome</keyword>
<gene>
    <name evidence="4" type="ORF">QBC47DRAFT_399858</name>
</gene>
<dbReference type="SUPFAM" id="SSF46785">
    <property type="entry name" value="Winged helix' DNA-binding domain"/>
    <property type="match status" value="1"/>
</dbReference>
<evidence type="ECO:0000256" key="1">
    <source>
        <dbReference type="ARBA" id="ARBA00022679"/>
    </source>
</evidence>
<feature type="region of interest" description="Disordered" evidence="2">
    <location>
        <begin position="168"/>
        <end position="195"/>
    </location>
</feature>
<dbReference type="PANTHER" id="PTHR13947">
    <property type="entry name" value="GNAT FAMILY N-ACETYLTRANSFERASE"/>
    <property type="match status" value="1"/>
</dbReference>
<dbReference type="GO" id="GO:0008080">
    <property type="term" value="F:N-acetyltransferase activity"/>
    <property type="evidence" value="ECO:0007669"/>
    <property type="project" value="InterPro"/>
</dbReference>
<dbReference type="InterPro" id="IPR050769">
    <property type="entry name" value="NAT_camello-type"/>
</dbReference>
<organism evidence="4 5">
    <name type="scientific">Echria macrotheca</name>
    <dbReference type="NCBI Taxonomy" id="438768"/>
    <lineage>
        <taxon>Eukaryota</taxon>
        <taxon>Fungi</taxon>
        <taxon>Dikarya</taxon>
        <taxon>Ascomycota</taxon>
        <taxon>Pezizomycotina</taxon>
        <taxon>Sordariomycetes</taxon>
        <taxon>Sordariomycetidae</taxon>
        <taxon>Sordariales</taxon>
        <taxon>Schizotheciaceae</taxon>
        <taxon>Echria</taxon>
    </lineage>
</organism>
<feature type="domain" description="N-acetyltransferase" evidence="3">
    <location>
        <begin position="217"/>
        <end position="363"/>
    </location>
</feature>
<dbReference type="Gene3D" id="3.40.630.30">
    <property type="match status" value="1"/>
</dbReference>
<dbReference type="CDD" id="cd04301">
    <property type="entry name" value="NAT_SF"/>
    <property type="match status" value="1"/>
</dbReference>
<dbReference type="Pfam" id="PF00583">
    <property type="entry name" value="Acetyltransf_1"/>
    <property type="match status" value="1"/>
</dbReference>
<keyword evidence="1" id="KW-0808">Transferase</keyword>
<proteinExistence type="predicted"/>
<name>A0AAJ0BHZ1_9PEZI</name>
<evidence type="ECO:0000256" key="2">
    <source>
        <dbReference type="SAM" id="MobiDB-lite"/>
    </source>
</evidence>